<evidence type="ECO:0000256" key="2">
    <source>
        <dbReference type="ARBA" id="ARBA00023235"/>
    </source>
</evidence>
<accession>A0A098THD6</accession>
<dbReference type="InterPro" id="IPR001345">
    <property type="entry name" value="PG/BPGM_mutase_AS"/>
</dbReference>
<evidence type="ECO:0000313" key="4">
    <source>
        <dbReference type="EMBL" id="KGF71995.1"/>
    </source>
</evidence>
<dbReference type="CDD" id="cd07067">
    <property type="entry name" value="HP_PGM_like"/>
    <property type="match status" value="1"/>
</dbReference>
<dbReference type="GO" id="GO:0016791">
    <property type="term" value="F:phosphatase activity"/>
    <property type="evidence" value="ECO:0007669"/>
    <property type="project" value="TreeGrafter"/>
</dbReference>
<dbReference type="InterPro" id="IPR029033">
    <property type="entry name" value="His_PPase_superfam"/>
</dbReference>
<dbReference type="SMART" id="SM00855">
    <property type="entry name" value="PGAM"/>
    <property type="match status" value="1"/>
</dbReference>
<dbReference type="PANTHER" id="PTHR48100:SF1">
    <property type="entry name" value="HISTIDINE PHOSPHATASE FAMILY PROTEIN-RELATED"/>
    <property type="match status" value="1"/>
</dbReference>
<feature type="binding site" evidence="3">
    <location>
        <begin position="3"/>
        <end position="10"/>
    </location>
    <ligand>
        <name>substrate</name>
    </ligand>
</feature>
<protein>
    <submittedName>
        <fullName evidence="4">Fructose-2,6-bisphosphatase</fullName>
    </submittedName>
</protein>
<proteinExistence type="predicted"/>
<reference evidence="4 5" key="1">
    <citation type="journal article" date="2014" name="Mol. Ecol.">
        <title>Evolution of Synechococcus.</title>
        <authorList>
            <person name="Dvorak P."/>
            <person name="Casamatta D."/>
            <person name="Hasler P."/>
            <person name="Poulickova A."/>
            <person name="Ondrej V."/>
            <person name="Sanges R."/>
        </authorList>
    </citation>
    <scope>NUCLEOTIDE SEQUENCE [LARGE SCALE GENOMIC DNA]</scope>
    <source>
        <strain evidence="4 5">CAUP A 1101</strain>
    </source>
</reference>
<sequence length="231" mass="26416">MLRHGQSWGNLQQRMQGHGEEALSRLGQQQVQRLGQRLLAESWWPSQIYSSPLRRAQQTAEQLRGVFLAAGAGADGSGCPLPPVQYDSALEEFQNGIFQGLTWPEAQIHYPELCQSLEATLDWLPIPGAESLIEGRQRAHGFIQQLLQRHMNCDHIWIITHQWILQHLIAALLECHHSWKIPADFTALFEFSLDRDRWHCSGHNQFNTELWQICRFNDASHLATDLRAAGQ</sequence>
<keyword evidence="2" id="KW-0413">Isomerase</keyword>
<dbReference type="SUPFAM" id="SSF53254">
    <property type="entry name" value="Phosphoglycerate mutase-like"/>
    <property type="match status" value="1"/>
</dbReference>
<dbReference type="EMBL" id="JJML01000042">
    <property type="protein sequence ID" value="KGF71995.1"/>
    <property type="molecule type" value="Genomic_DNA"/>
</dbReference>
<comment type="caution">
    <text evidence="4">The sequence shown here is derived from an EMBL/GenBank/DDBJ whole genome shotgun (WGS) entry which is preliminary data.</text>
</comment>
<evidence type="ECO:0000256" key="3">
    <source>
        <dbReference type="PIRSR" id="PIRSR613078-2"/>
    </source>
</evidence>
<dbReference type="GO" id="GO:0005737">
    <property type="term" value="C:cytoplasm"/>
    <property type="evidence" value="ECO:0007669"/>
    <property type="project" value="TreeGrafter"/>
</dbReference>
<dbReference type="Gene3D" id="3.40.50.1240">
    <property type="entry name" value="Phosphoglycerate mutase-like"/>
    <property type="match status" value="1"/>
</dbReference>
<dbReference type="PROSITE" id="PS00175">
    <property type="entry name" value="PG_MUTASE"/>
    <property type="match status" value="1"/>
</dbReference>
<dbReference type="PANTHER" id="PTHR48100">
    <property type="entry name" value="BROAD-SPECIFICITY PHOSPHATASE YOR283W-RELATED"/>
    <property type="match status" value="1"/>
</dbReference>
<dbReference type="Proteomes" id="UP000030170">
    <property type="component" value="Unassembled WGS sequence"/>
</dbReference>
<organism evidence="4 5">
    <name type="scientific">Neosynechococcus sphagnicola sy1</name>
    <dbReference type="NCBI Taxonomy" id="1497020"/>
    <lineage>
        <taxon>Bacteria</taxon>
        <taxon>Bacillati</taxon>
        <taxon>Cyanobacteriota</taxon>
        <taxon>Cyanophyceae</taxon>
        <taxon>Neosynechococcales</taxon>
        <taxon>Neosynechococcaceae</taxon>
        <taxon>Neosynechococcus</taxon>
    </lineage>
</organism>
<dbReference type="OrthoDB" id="7925971at2"/>
<dbReference type="Pfam" id="PF00300">
    <property type="entry name" value="His_Phos_1"/>
    <property type="match status" value="1"/>
</dbReference>
<evidence type="ECO:0000313" key="5">
    <source>
        <dbReference type="Proteomes" id="UP000030170"/>
    </source>
</evidence>
<name>A0A098THD6_9CYAN</name>
<evidence type="ECO:0000256" key="1">
    <source>
        <dbReference type="ARBA" id="ARBA00023152"/>
    </source>
</evidence>
<feature type="binding site" evidence="3">
    <location>
        <position position="55"/>
    </location>
    <ligand>
        <name>substrate</name>
    </ligand>
</feature>
<dbReference type="InterPro" id="IPR050275">
    <property type="entry name" value="PGM_Phosphatase"/>
</dbReference>
<keyword evidence="5" id="KW-1185">Reference proteome</keyword>
<dbReference type="STRING" id="1497020.DO97_13965"/>
<keyword evidence="1" id="KW-0324">Glycolysis</keyword>
<gene>
    <name evidence="4" type="ORF">DO97_13965</name>
</gene>
<dbReference type="InterPro" id="IPR013078">
    <property type="entry name" value="His_Pase_superF_clade-1"/>
</dbReference>
<dbReference type="AlphaFoldDB" id="A0A098THD6"/>